<name>A0A4Y2EAX5_ARAVE</name>
<proteinExistence type="predicted"/>
<dbReference type="AlphaFoldDB" id="A0A4Y2EAX5"/>
<sequence length="43" mass="4808">KSEENMFQIPSDFLQIFLAGYLGENVGHLNVTSLLSAREGRII</sequence>
<protein>
    <submittedName>
        <fullName evidence="1">Uncharacterized protein</fullName>
    </submittedName>
</protein>
<dbReference type="EMBL" id="BGPR01000558">
    <property type="protein sequence ID" value="GBM26333.1"/>
    <property type="molecule type" value="Genomic_DNA"/>
</dbReference>
<dbReference type="Proteomes" id="UP000499080">
    <property type="component" value="Unassembled WGS sequence"/>
</dbReference>
<accession>A0A4Y2EAX5</accession>
<organism evidence="1 2">
    <name type="scientific">Araneus ventricosus</name>
    <name type="common">Orbweaver spider</name>
    <name type="synonym">Epeira ventricosa</name>
    <dbReference type="NCBI Taxonomy" id="182803"/>
    <lineage>
        <taxon>Eukaryota</taxon>
        <taxon>Metazoa</taxon>
        <taxon>Ecdysozoa</taxon>
        <taxon>Arthropoda</taxon>
        <taxon>Chelicerata</taxon>
        <taxon>Arachnida</taxon>
        <taxon>Araneae</taxon>
        <taxon>Araneomorphae</taxon>
        <taxon>Entelegynae</taxon>
        <taxon>Araneoidea</taxon>
        <taxon>Araneidae</taxon>
        <taxon>Araneus</taxon>
    </lineage>
</organism>
<reference evidence="1 2" key="1">
    <citation type="journal article" date="2019" name="Sci. Rep.">
        <title>Orb-weaving spider Araneus ventricosus genome elucidates the spidroin gene catalogue.</title>
        <authorList>
            <person name="Kono N."/>
            <person name="Nakamura H."/>
            <person name="Ohtoshi R."/>
            <person name="Moran D.A.P."/>
            <person name="Shinohara A."/>
            <person name="Yoshida Y."/>
            <person name="Fujiwara M."/>
            <person name="Mori M."/>
            <person name="Tomita M."/>
            <person name="Arakawa K."/>
        </authorList>
    </citation>
    <scope>NUCLEOTIDE SEQUENCE [LARGE SCALE GENOMIC DNA]</scope>
</reference>
<comment type="caution">
    <text evidence="1">The sequence shown here is derived from an EMBL/GenBank/DDBJ whole genome shotgun (WGS) entry which is preliminary data.</text>
</comment>
<keyword evidence="2" id="KW-1185">Reference proteome</keyword>
<evidence type="ECO:0000313" key="2">
    <source>
        <dbReference type="Proteomes" id="UP000499080"/>
    </source>
</evidence>
<evidence type="ECO:0000313" key="1">
    <source>
        <dbReference type="EMBL" id="GBM26333.1"/>
    </source>
</evidence>
<gene>
    <name evidence="1" type="ORF">AVEN_239338-2_1</name>
</gene>
<feature type="non-terminal residue" evidence="1">
    <location>
        <position position="1"/>
    </location>
</feature>